<dbReference type="HAMAP" id="MF_01539">
    <property type="entry name" value="TmcAL"/>
    <property type="match status" value="1"/>
</dbReference>
<comment type="caution">
    <text evidence="3">Lacks conserved residue(s) required for the propagation of feature annotation.</text>
</comment>
<dbReference type="Pfam" id="PF05636">
    <property type="entry name" value="HIGH_NTase1"/>
    <property type="match status" value="1"/>
</dbReference>
<gene>
    <name evidence="3" type="primary">tmcAL</name>
    <name evidence="4" type="ORF">IRY55_00650</name>
</gene>
<name>A0A8J7KAV4_9BACL</name>
<dbReference type="EMBL" id="JADKPV010000001">
    <property type="protein sequence ID" value="MBF4499852.1"/>
    <property type="molecule type" value="Genomic_DNA"/>
</dbReference>
<comment type="caution">
    <text evidence="4">The sequence shown here is derived from an EMBL/GenBank/DDBJ whole genome shotgun (WGS) entry which is preliminary data.</text>
</comment>
<dbReference type="InterPro" id="IPR008513">
    <property type="entry name" value="tRNA(Met)_cyd_acetate_ligase"/>
</dbReference>
<evidence type="ECO:0000256" key="3">
    <source>
        <dbReference type="HAMAP-Rule" id="MF_01539"/>
    </source>
</evidence>
<feature type="binding site" evidence="3">
    <location>
        <position position="185"/>
    </location>
    <ligand>
        <name>ATP</name>
        <dbReference type="ChEBI" id="CHEBI:30616"/>
    </ligand>
</feature>
<evidence type="ECO:0000313" key="4">
    <source>
        <dbReference type="EMBL" id="MBF4499852.1"/>
    </source>
</evidence>
<evidence type="ECO:0000256" key="2">
    <source>
        <dbReference type="ARBA" id="ARBA00022694"/>
    </source>
</evidence>
<accession>A0A8J7KAV4</accession>
<dbReference type="AlphaFoldDB" id="A0A8J7KAV4"/>
<dbReference type="EC" id="6.3.4.-" evidence="3"/>
<dbReference type="GO" id="GO:0005524">
    <property type="term" value="F:ATP binding"/>
    <property type="evidence" value="ECO:0007669"/>
    <property type="project" value="UniProtKB-KW"/>
</dbReference>
<comment type="subcellular location">
    <subcellularLocation>
        <location evidence="3">Cytoplasm</location>
    </subcellularLocation>
</comment>
<dbReference type="InterPro" id="IPR014729">
    <property type="entry name" value="Rossmann-like_a/b/a_fold"/>
</dbReference>
<keyword evidence="1 3" id="KW-0436">Ligase</keyword>
<dbReference type="Gene3D" id="3.40.50.620">
    <property type="entry name" value="HUPs"/>
    <property type="match status" value="1"/>
</dbReference>
<reference evidence="4" key="1">
    <citation type="submission" date="2020-11" db="EMBL/GenBank/DDBJ databases">
        <title>Multidrug resistant novel bacterium Savagea serpentis sp. nov., isolated from the scats of a vine snake (Ahaetulla nasuta).</title>
        <authorList>
            <person name="Venkata Ramana V."/>
            <person name="Vikas Patil S."/>
            <person name="Yogita Lugani V."/>
        </authorList>
    </citation>
    <scope>NUCLEOTIDE SEQUENCE</scope>
    <source>
        <strain evidence="4">SN6</strain>
    </source>
</reference>
<dbReference type="PANTHER" id="PTHR37825">
    <property type="entry name" value="TRNA(MET) CYTIDINE ACETATE LIGASE"/>
    <property type="match status" value="1"/>
</dbReference>
<dbReference type="SUPFAM" id="SSF52374">
    <property type="entry name" value="Nucleotidylyl transferase"/>
    <property type="match status" value="1"/>
</dbReference>
<keyword evidence="3" id="KW-0547">Nucleotide-binding</keyword>
<feature type="binding site" evidence="3">
    <location>
        <position position="160"/>
    </location>
    <ligand>
        <name>ATP</name>
        <dbReference type="ChEBI" id="CHEBI:30616"/>
    </ligand>
</feature>
<dbReference type="GO" id="GO:0005737">
    <property type="term" value="C:cytoplasm"/>
    <property type="evidence" value="ECO:0007669"/>
    <property type="project" value="UniProtKB-SubCell"/>
</dbReference>
<comment type="function">
    <text evidence="3">Catalyzes the formation of N(4)-acetylcytidine (ac(4)C) at the wobble position of elongator tRNA(Met), using acetate and ATP as substrates. First activates an acetate ion to form acetyladenylate (Ac-AMP) and then transfers the acetyl group to tRNA to form ac(4)C34.</text>
</comment>
<evidence type="ECO:0000313" key="5">
    <source>
        <dbReference type="Proteomes" id="UP000622653"/>
    </source>
</evidence>
<sequence length="394" mass="44901">MQTVGIIAEYNPFHNGHYHQIQEIKRSLQPDAIVAVMSGSFLQRGEPALLDKWTRTKLALASGVDVVIELPFRFAVSAAHEFAYGGVQTLIHAGVDTISFGSENGDATSFERTAEQYVHHETLIQAATREQLQGGSSYPKAFNIAFAQYVTSDLAIEQPNNSLGFHYAVQNAKSKRPMRVHTVARKQAHYHDPALYDSIASATAIRRALFSNDIHNLHNVVPHATFETLADYEADRSSFGRWELFYPMLRFLLLRQQSTSFDRTFLMREGIENRFLQAANSYDTFEQFMRYVKTKRFTWTAIQRMLVHFLIHTPSDPSNAIHYARVLGFTEQGRAWIKEKNEHRSIPLITNPKQFDDPLLTLDCKATTLYTQVTNSLSHCRSIQVDYAMPPVRL</sequence>
<dbReference type="NCBIfam" id="NF010191">
    <property type="entry name" value="PRK13670.1"/>
    <property type="match status" value="1"/>
</dbReference>
<dbReference type="GO" id="GO:0006400">
    <property type="term" value="P:tRNA modification"/>
    <property type="evidence" value="ECO:0007669"/>
    <property type="project" value="UniProtKB-UniRule"/>
</dbReference>
<comment type="catalytic activity">
    <reaction evidence="3">
        <text>cytidine(34) in elongator tRNA(Met) + acetate + ATP = N(4)-acetylcytidine(34) in elongator tRNA(Met) + AMP + diphosphate</text>
        <dbReference type="Rhea" id="RHEA:58144"/>
        <dbReference type="Rhea" id="RHEA-COMP:10693"/>
        <dbReference type="Rhea" id="RHEA-COMP:10694"/>
        <dbReference type="ChEBI" id="CHEBI:30089"/>
        <dbReference type="ChEBI" id="CHEBI:30616"/>
        <dbReference type="ChEBI" id="CHEBI:33019"/>
        <dbReference type="ChEBI" id="CHEBI:74900"/>
        <dbReference type="ChEBI" id="CHEBI:82748"/>
        <dbReference type="ChEBI" id="CHEBI:456215"/>
    </reaction>
</comment>
<dbReference type="GO" id="GO:0000049">
    <property type="term" value="F:tRNA binding"/>
    <property type="evidence" value="ECO:0007669"/>
    <property type="project" value="UniProtKB-KW"/>
</dbReference>
<evidence type="ECO:0000256" key="1">
    <source>
        <dbReference type="ARBA" id="ARBA00022598"/>
    </source>
</evidence>
<dbReference type="Proteomes" id="UP000622653">
    <property type="component" value="Unassembled WGS sequence"/>
</dbReference>
<comment type="similarity">
    <text evidence="3">Belongs to the TmcAL family.</text>
</comment>
<keyword evidence="3" id="KW-0694">RNA-binding</keyword>
<keyword evidence="3" id="KW-0067">ATP-binding</keyword>
<proteinExistence type="inferred from homology"/>
<keyword evidence="5" id="KW-1185">Reference proteome</keyword>
<organism evidence="4 5">
    <name type="scientific">Savagea serpentis</name>
    <dbReference type="NCBI Taxonomy" id="2785297"/>
    <lineage>
        <taxon>Bacteria</taxon>
        <taxon>Bacillati</taxon>
        <taxon>Bacillota</taxon>
        <taxon>Bacilli</taxon>
        <taxon>Bacillales</taxon>
        <taxon>Caryophanaceae</taxon>
        <taxon>Savagea</taxon>
    </lineage>
</organism>
<dbReference type="PANTHER" id="PTHR37825:SF1">
    <property type="entry name" value="TRNA(MET) CYTIDINE ACETATE LIGASE"/>
    <property type="match status" value="1"/>
</dbReference>
<feature type="binding site" evidence="3">
    <location>
        <begin position="7"/>
        <end position="20"/>
    </location>
    <ligand>
        <name>ATP</name>
        <dbReference type="ChEBI" id="CHEBI:30616"/>
    </ligand>
</feature>
<keyword evidence="3" id="KW-0820">tRNA-binding</keyword>
<dbReference type="RefSeq" id="WP_194561330.1">
    <property type="nucleotide sequence ID" value="NZ_JADKPV010000001.1"/>
</dbReference>
<keyword evidence="2 3" id="KW-0819">tRNA processing</keyword>
<feature type="binding site" evidence="3">
    <location>
        <position position="101"/>
    </location>
    <ligand>
        <name>ATP</name>
        <dbReference type="ChEBI" id="CHEBI:30616"/>
    </ligand>
</feature>
<dbReference type="GO" id="GO:0016879">
    <property type="term" value="F:ligase activity, forming carbon-nitrogen bonds"/>
    <property type="evidence" value="ECO:0007669"/>
    <property type="project" value="UniProtKB-UniRule"/>
</dbReference>
<keyword evidence="3" id="KW-0963">Cytoplasm</keyword>
<protein>
    <recommendedName>
        <fullName evidence="3">tRNA(Met) cytidine acetate ligase</fullName>
        <ecNumber evidence="3">6.3.4.-</ecNumber>
    </recommendedName>
</protein>